<accession>A0A7Y9UIB6</accession>
<evidence type="ECO:0000256" key="1">
    <source>
        <dbReference type="SAM" id="Phobius"/>
    </source>
</evidence>
<dbReference type="AlphaFoldDB" id="A0A7Y9UIB6"/>
<proteinExistence type="predicted"/>
<keyword evidence="4" id="KW-1185">Reference proteome</keyword>
<reference evidence="3 4" key="1">
    <citation type="submission" date="2020-07" db="EMBL/GenBank/DDBJ databases">
        <title>Genomic Encyclopedia of Archaeal and Bacterial Type Strains, Phase II (KMG-II): from individual species to whole genera.</title>
        <authorList>
            <person name="Goeker M."/>
        </authorList>
    </citation>
    <scope>NUCLEOTIDE SEQUENCE [LARGE SCALE GENOMIC DNA]</scope>
    <source>
        <strain evidence="3 4">DSM 21226</strain>
    </source>
</reference>
<feature type="transmembrane region" description="Helical" evidence="1">
    <location>
        <begin position="271"/>
        <end position="290"/>
    </location>
</feature>
<dbReference type="InterPro" id="IPR050879">
    <property type="entry name" value="Acyltransferase_3"/>
</dbReference>
<keyword evidence="1" id="KW-0472">Membrane</keyword>
<keyword evidence="1" id="KW-0812">Transmembrane</keyword>
<gene>
    <name evidence="3" type="ORF">BDD16_000561</name>
</gene>
<dbReference type="RefSeq" id="WP_179632556.1">
    <property type="nucleotide sequence ID" value="NZ_JACCFH010000001.1"/>
</dbReference>
<feature type="transmembrane region" description="Helical" evidence="1">
    <location>
        <begin position="241"/>
        <end position="259"/>
    </location>
</feature>
<organism evidence="3 4">
    <name type="scientific">Sphaerotilus montanus</name>
    <dbReference type="NCBI Taxonomy" id="522889"/>
    <lineage>
        <taxon>Bacteria</taxon>
        <taxon>Pseudomonadati</taxon>
        <taxon>Pseudomonadota</taxon>
        <taxon>Betaproteobacteria</taxon>
        <taxon>Burkholderiales</taxon>
        <taxon>Sphaerotilaceae</taxon>
        <taxon>Sphaerotilus</taxon>
    </lineage>
</organism>
<dbReference type="GO" id="GO:0016020">
    <property type="term" value="C:membrane"/>
    <property type="evidence" value="ECO:0007669"/>
    <property type="project" value="TreeGrafter"/>
</dbReference>
<keyword evidence="1" id="KW-1133">Transmembrane helix</keyword>
<dbReference type="PANTHER" id="PTHR23028:SF53">
    <property type="entry name" value="ACYL_TRANSF_3 DOMAIN-CONTAINING PROTEIN"/>
    <property type="match status" value="1"/>
</dbReference>
<name>A0A7Y9UIB6_9BURK</name>
<comment type="caution">
    <text evidence="3">The sequence shown here is derived from an EMBL/GenBank/DDBJ whole genome shotgun (WGS) entry which is preliminary data.</text>
</comment>
<dbReference type="GO" id="GO:0000271">
    <property type="term" value="P:polysaccharide biosynthetic process"/>
    <property type="evidence" value="ECO:0007669"/>
    <property type="project" value="TreeGrafter"/>
</dbReference>
<dbReference type="EMBL" id="JACCFH010000001">
    <property type="protein sequence ID" value="NYG31575.1"/>
    <property type="molecule type" value="Genomic_DNA"/>
</dbReference>
<dbReference type="Proteomes" id="UP000518288">
    <property type="component" value="Unassembled WGS sequence"/>
</dbReference>
<dbReference type="Pfam" id="PF01757">
    <property type="entry name" value="Acyl_transf_3"/>
    <property type="match status" value="1"/>
</dbReference>
<dbReference type="PANTHER" id="PTHR23028">
    <property type="entry name" value="ACETYLTRANSFERASE"/>
    <property type="match status" value="1"/>
</dbReference>
<dbReference type="InterPro" id="IPR002656">
    <property type="entry name" value="Acyl_transf_3_dom"/>
</dbReference>
<feature type="transmembrane region" description="Helical" evidence="1">
    <location>
        <begin position="56"/>
        <end position="76"/>
    </location>
</feature>
<evidence type="ECO:0000313" key="3">
    <source>
        <dbReference type="EMBL" id="NYG31575.1"/>
    </source>
</evidence>
<dbReference type="GO" id="GO:0016747">
    <property type="term" value="F:acyltransferase activity, transferring groups other than amino-acyl groups"/>
    <property type="evidence" value="ECO:0007669"/>
    <property type="project" value="InterPro"/>
</dbReference>
<feature type="transmembrane region" description="Helical" evidence="1">
    <location>
        <begin position="179"/>
        <end position="202"/>
    </location>
</feature>
<sequence>MTARPPPPAISPGPLAHLPSLDGLRGIAVLLVLLHNFDVLDLGGARALGPVLVKEFFYIGWIGVQLFFVLSGYLITRGLLQTQGQPDYFERFFLKRVLRIFPLYYLALLVFLVLLPATGWVEQRSMQYSPLWLWAYLSNWTTPFEPTGGPLPHFWSLAVEEQFYLVWPLLLWKLRLRHVWWLCLGLTALSPLLRLLLVWQGFPDEALYEFTFSRMDALTAGAALAAWDHGRALQGATRWRAGHLQLLGLLLLVAAAVASHGFRRVGALPQVLGYSLLALSFAALTGWAVLTDQARSRGASVSRWSAVLRWPVLRRFGQYSYAIYVFHKPLQDLVGEPLLVRWTGHAHTADLGVALGYFAGATTVTFGVAWLSWHLFERHFLAMKDRLSAPPARPTHHGLRGTVTAAQRRDFREPKAAVRAALLGRRAPPR</sequence>
<protein>
    <submittedName>
        <fullName evidence="3">Peptidoglycan/LPS O-acetylase OafA/YrhL</fullName>
    </submittedName>
</protein>
<feature type="domain" description="Acyltransferase 3" evidence="2">
    <location>
        <begin position="19"/>
        <end position="371"/>
    </location>
</feature>
<evidence type="ECO:0000313" key="4">
    <source>
        <dbReference type="Proteomes" id="UP000518288"/>
    </source>
</evidence>
<feature type="transmembrane region" description="Helical" evidence="1">
    <location>
        <begin position="354"/>
        <end position="376"/>
    </location>
</feature>
<evidence type="ECO:0000259" key="2">
    <source>
        <dbReference type="Pfam" id="PF01757"/>
    </source>
</evidence>
<feature type="transmembrane region" description="Helical" evidence="1">
    <location>
        <begin position="97"/>
        <end position="121"/>
    </location>
</feature>